<keyword evidence="10" id="KW-0653">Protein transport</keyword>
<keyword evidence="11" id="KW-0472">Membrane</keyword>
<feature type="region of interest" description="Disordered" evidence="13">
    <location>
        <begin position="175"/>
        <end position="220"/>
    </location>
</feature>
<dbReference type="SMART" id="SM00288">
    <property type="entry name" value="VHS"/>
    <property type="match status" value="1"/>
</dbReference>
<dbReference type="Pfam" id="PF00790">
    <property type="entry name" value="VHS"/>
    <property type="match status" value="1"/>
</dbReference>
<evidence type="ECO:0000256" key="5">
    <source>
        <dbReference type="ARBA" id="ARBA00017923"/>
    </source>
</evidence>
<evidence type="ECO:0000313" key="16">
    <source>
        <dbReference type="EMBL" id="RPA84805.1"/>
    </source>
</evidence>
<proteinExistence type="inferred from homology"/>
<dbReference type="PRINTS" id="PR01887">
    <property type="entry name" value="SPECTRNALPHA"/>
</dbReference>
<dbReference type="GO" id="GO:0010008">
    <property type="term" value="C:endosome membrane"/>
    <property type="evidence" value="ECO:0007669"/>
    <property type="project" value="UniProtKB-SubCell"/>
</dbReference>
<dbReference type="Pfam" id="PF00018">
    <property type="entry name" value="SH3_1"/>
    <property type="match status" value="1"/>
</dbReference>
<comment type="subcellular location">
    <subcellularLocation>
        <location evidence="2">Endosome membrane</location>
        <topology evidence="2">Peripheral membrane protein</topology>
        <orientation evidence="2">Cytoplasmic side</orientation>
    </subcellularLocation>
</comment>
<dbReference type="STRING" id="1160509.A0A3N4IF95"/>
<dbReference type="PROSITE" id="PS50179">
    <property type="entry name" value="VHS"/>
    <property type="match status" value="1"/>
</dbReference>
<dbReference type="InterPro" id="IPR001452">
    <property type="entry name" value="SH3_domain"/>
</dbReference>
<feature type="domain" description="SH3" evidence="14">
    <location>
        <begin position="221"/>
        <end position="280"/>
    </location>
</feature>
<dbReference type="AlphaFoldDB" id="A0A3N4IF95"/>
<feature type="compositionally biased region" description="Low complexity" evidence="13">
    <location>
        <begin position="391"/>
        <end position="408"/>
    </location>
</feature>
<evidence type="ECO:0000256" key="9">
    <source>
        <dbReference type="ARBA" id="ARBA00022753"/>
    </source>
</evidence>
<dbReference type="CDD" id="cd21386">
    <property type="entry name" value="GAT_Hse1"/>
    <property type="match status" value="1"/>
</dbReference>
<dbReference type="GO" id="GO:0043130">
    <property type="term" value="F:ubiquitin binding"/>
    <property type="evidence" value="ECO:0007669"/>
    <property type="project" value="InterPro"/>
</dbReference>
<organism evidence="16 17">
    <name type="scientific">Ascobolus immersus RN42</name>
    <dbReference type="NCBI Taxonomy" id="1160509"/>
    <lineage>
        <taxon>Eukaryota</taxon>
        <taxon>Fungi</taxon>
        <taxon>Dikarya</taxon>
        <taxon>Ascomycota</taxon>
        <taxon>Pezizomycotina</taxon>
        <taxon>Pezizomycetes</taxon>
        <taxon>Pezizales</taxon>
        <taxon>Ascobolaceae</taxon>
        <taxon>Ascobolus</taxon>
    </lineage>
</organism>
<dbReference type="Gene3D" id="2.30.30.40">
    <property type="entry name" value="SH3 Domains"/>
    <property type="match status" value="1"/>
</dbReference>
<dbReference type="PRINTS" id="PR00452">
    <property type="entry name" value="SH3DOMAIN"/>
</dbReference>
<dbReference type="GO" id="GO:0043328">
    <property type="term" value="P:protein transport to vacuole involved in ubiquitin-dependent protein catabolic process via the multivesicular body sorting pathway"/>
    <property type="evidence" value="ECO:0007669"/>
    <property type="project" value="TreeGrafter"/>
</dbReference>
<dbReference type="SUPFAM" id="SSF48464">
    <property type="entry name" value="ENTH/VHS domain"/>
    <property type="match status" value="1"/>
</dbReference>
<dbReference type="InterPro" id="IPR004152">
    <property type="entry name" value="GAT_dom"/>
</dbReference>
<evidence type="ECO:0000256" key="13">
    <source>
        <dbReference type="SAM" id="MobiDB-lite"/>
    </source>
</evidence>
<dbReference type="GO" id="GO:0033565">
    <property type="term" value="C:ESCRT-0 complex"/>
    <property type="evidence" value="ECO:0007669"/>
    <property type="project" value="TreeGrafter"/>
</dbReference>
<evidence type="ECO:0000256" key="1">
    <source>
        <dbReference type="ARBA" id="ARBA00002654"/>
    </source>
</evidence>
<evidence type="ECO:0000256" key="3">
    <source>
        <dbReference type="ARBA" id="ARBA00009666"/>
    </source>
</evidence>
<keyword evidence="17" id="KW-1185">Reference proteome</keyword>
<dbReference type="InterPro" id="IPR002014">
    <property type="entry name" value="VHS_dom"/>
</dbReference>
<dbReference type="FunFam" id="2.30.30.40:FF:000072">
    <property type="entry name" value="Unconventional Myosin IB"/>
    <property type="match status" value="1"/>
</dbReference>
<name>A0A3N4IF95_ASCIM</name>
<keyword evidence="9" id="KW-0967">Endosome</keyword>
<dbReference type="Gene3D" id="1.25.40.90">
    <property type="match status" value="1"/>
</dbReference>
<evidence type="ECO:0000256" key="11">
    <source>
        <dbReference type="ARBA" id="ARBA00023136"/>
    </source>
</evidence>
<comment type="function">
    <text evidence="1">Component of the ESCRT-0 complex which is the sorting receptor for ubiquitinated cargo proteins at the multivesicular body (MVB).</text>
</comment>
<dbReference type="SUPFAM" id="SSF50044">
    <property type="entry name" value="SH3-domain"/>
    <property type="match status" value="1"/>
</dbReference>
<dbReference type="PANTHER" id="PTHR45929">
    <property type="entry name" value="JAK PATHWAY SIGNAL TRANSDUCTION ADAPTOR MOLECULE"/>
    <property type="match status" value="1"/>
</dbReference>
<dbReference type="OrthoDB" id="10255964at2759"/>
<evidence type="ECO:0000256" key="12">
    <source>
        <dbReference type="PROSITE-ProRule" id="PRU00192"/>
    </source>
</evidence>
<dbReference type="Proteomes" id="UP000275078">
    <property type="component" value="Unassembled WGS sequence"/>
</dbReference>
<dbReference type="CDD" id="cd16978">
    <property type="entry name" value="VHS_HSE1"/>
    <property type="match status" value="1"/>
</dbReference>
<dbReference type="Gene3D" id="1.20.5.1940">
    <property type="match status" value="1"/>
</dbReference>
<dbReference type="CDD" id="cd11805">
    <property type="entry name" value="SH3_GRB2_like_C"/>
    <property type="match status" value="1"/>
</dbReference>
<feature type="region of interest" description="Disordered" evidence="13">
    <location>
        <begin position="372"/>
        <end position="587"/>
    </location>
</feature>
<evidence type="ECO:0000256" key="2">
    <source>
        <dbReference type="ARBA" id="ARBA00004125"/>
    </source>
</evidence>
<dbReference type="EMBL" id="ML119657">
    <property type="protein sequence ID" value="RPA84805.1"/>
    <property type="molecule type" value="Genomic_DNA"/>
</dbReference>
<evidence type="ECO:0000256" key="4">
    <source>
        <dbReference type="ARBA" id="ARBA00011446"/>
    </source>
</evidence>
<dbReference type="PROSITE" id="PS50002">
    <property type="entry name" value="SH3"/>
    <property type="match status" value="1"/>
</dbReference>
<protein>
    <recommendedName>
        <fullName evidence="5">Class E vacuolar protein-sorting machinery protein HSE1</fullName>
    </recommendedName>
    <alternativeName>
        <fullName evidence="6">Class E vacuolar protein-sorting machinery protein hse1</fullName>
    </alternativeName>
</protein>
<dbReference type="InterPro" id="IPR050670">
    <property type="entry name" value="STAM"/>
</dbReference>
<dbReference type="GO" id="GO:0035091">
    <property type="term" value="F:phosphatidylinositol binding"/>
    <property type="evidence" value="ECO:0007669"/>
    <property type="project" value="InterPro"/>
</dbReference>
<accession>A0A3N4IF95</accession>
<dbReference type="PANTHER" id="PTHR45929:SF3">
    <property type="entry name" value="JAK PATHWAY SIGNAL TRANSDUCTION ADAPTOR MOLECULE"/>
    <property type="match status" value="1"/>
</dbReference>
<feature type="domain" description="VHS" evidence="15">
    <location>
        <begin position="16"/>
        <end position="146"/>
    </location>
</feature>
<dbReference type="InterPro" id="IPR008942">
    <property type="entry name" value="ENTH_VHS"/>
</dbReference>
<feature type="compositionally biased region" description="Polar residues" evidence="13">
    <location>
        <begin position="181"/>
        <end position="209"/>
    </location>
</feature>
<evidence type="ECO:0000256" key="10">
    <source>
        <dbReference type="ARBA" id="ARBA00022927"/>
    </source>
</evidence>
<dbReference type="InterPro" id="IPR036028">
    <property type="entry name" value="SH3-like_dom_sf"/>
</dbReference>
<dbReference type="InterPro" id="IPR003903">
    <property type="entry name" value="UIM_dom"/>
</dbReference>
<evidence type="ECO:0000256" key="6">
    <source>
        <dbReference type="ARBA" id="ARBA00018978"/>
    </source>
</evidence>
<dbReference type="SMART" id="SM00326">
    <property type="entry name" value="SH3"/>
    <property type="match status" value="1"/>
</dbReference>
<dbReference type="PROSITE" id="PS50330">
    <property type="entry name" value="UIM"/>
    <property type="match status" value="1"/>
</dbReference>
<comment type="similarity">
    <text evidence="3">Belongs to the STAM family.</text>
</comment>
<keyword evidence="7 12" id="KW-0728">SH3 domain</keyword>
<gene>
    <name evidence="16" type="ORF">BJ508DRAFT_412536</name>
</gene>
<keyword evidence="8" id="KW-0813">Transport</keyword>
<sequence>MFRPQANPFDDVINKATDENLTAINWEFMMDAWDKVNDSGESGPKDAVASLIKRLAHRNANVQLYTLELANAFSQNCDKKMHRELASRSFTEALIKLASDRTTHQTVKTKILELMGEWSEMFKSDPDLGVMEGAYHRLRSQNPNLQPPSKPHKREITDLDRQKEEEELQMALAISLRENRSNVPGSATAGSSSQQPQKAAETTTAQASTPPVEEKPHTTAATVSRVRALYDFEPSEAGELAFKKGDVIAVLESVYKDWWKGSLGGQVGIFPLNYVEKLPEPTVEDLRREAHMEAEVFAEVKNVEKLLALLSQPDAAVQNNDEITKLYHSTLAIRPKLIELIGKYSQKKDDFVSLNEKFIKARRDYESLLESSMSHPQAAYGRPNTYYNTEPPQNYYTQNPNPSVSPVNHNAYAPPAQSGTPYAPSGGRYAPPDNQGSSAFYFIPPGGQPPQGAPADYQRPPSRQQHTPAPTAPPADQSQPHELATSVYDTPTAESRPYQAFNGASSGGRPVSPARQPDGAYQPYQRPSYPPGDAPRSPVAPHSPYGAPSAPSAYPTSPGRYPPAQSGGPQDYYRTSEVYLREGQPRQ</sequence>
<reference evidence="16 17" key="1">
    <citation type="journal article" date="2018" name="Nat. Ecol. Evol.">
        <title>Pezizomycetes genomes reveal the molecular basis of ectomycorrhizal truffle lifestyle.</title>
        <authorList>
            <person name="Murat C."/>
            <person name="Payen T."/>
            <person name="Noel B."/>
            <person name="Kuo A."/>
            <person name="Morin E."/>
            <person name="Chen J."/>
            <person name="Kohler A."/>
            <person name="Krizsan K."/>
            <person name="Balestrini R."/>
            <person name="Da Silva C."/>
            <person name="Montanini B."/>
            <person name="Hainaut M."/>
            <person name="Levati E."/>
            <person name="Barry K.W."/>
            <person name="Belfiori B."/>
            <person name="Cichocki N."/>
            <person name="Clum A."/>
            <person name="Dockter R.B."/>
            <person name="Fauchery L."/>
            <person name="Guy J."/>
            <person name="Iotti M."/>
            <person name="Le Tacon F."/>
            <person name="Lindquist E.A."/>
            <person name="Lipzen A."/>
            <person name="Malagnac F."/>
            <person name="Mello A."/>
            <person name="Molinier V."/>
            <person name="Miyauchi S."/>
            <person name="Poulain J."/>
            <person name="Riccioni C."/>
            <person name="Rubini A."/>
            <person name="Sitrit Y."/>
            <person name="Splivallo R."/>
            <person name="Traeger S."/>
            <person name="Wang M."/>
            <person name="Zifcakova L."/>
            <person name="Wipf D."/>
            <person name="Zambonelli A."/>
            <person name="Paolocci F."/>
            <person name="Nowrousian M."/>
            <person name="Ottonello S."/>
            <person name="Baldrian P."/>
            <person name="Spatafora J.W."/>
            <person name="Henrissat B."/>
            <person name="Nagy L.G."/>
            <person name="Aury J.M."/>
            <person name="Wincker P."/>
            <person name="Grigoriev I.V."/>
            <person name="Bonfante P."/>
            <person name="Martin F.M."/>
        </authorList>
    </citation>
    <scope>NUCLEOTIDE SEQUENCE [LARGE SCALE GENOMIC DNA]</scope>
    <source>
        <strain evidence="16 17">RN42</strain>
    </source>
</reference>
<dbReference type="Pfam" id="PF03127">
    <property type="entry name" value="GAT"/>
    <property type="match status" value="1"/>
</dbReference>
<evidence type="ECO:0000259" key="15">
    <source>
        <dbReference type="PROSITE" id="PS50179"/>
    </source>
</evidence>
<evidence type="ECO:0000313" key="17">
    <source>
        <dbReference type="Proteomes" id="UP000275078"/>
    </source>
</evidence>
<evidence type="ECO:0000256" key="7">
    <source>
        <dbReference type="ARBA" id="ARBA00022443"/>
    </source>
</evidence>
<comment type="subunit">
    <text evidence="4">Component of the ESCRT-0 complex composed of HSE1 and VPS27.</text>
</comment>
<evidence type="ECO:0000256" key="8">
    <source>
        <dbReference type="ARBA" id="ARBA00022448"/>
    </source>
</evidence>
<feature type="compositionally biased region" description="Low complexity" evidence="13">
    <location>
        <begin position="540"/>
        <end position="559"/>
    </location>
</feature>
<evidence type="ECO:0000259" key="14">
    <source>
        <dbReference type="PROSITE" id="PS50002"/>
    </source>
</evidence>